<comment type="caution">
    <text evidence="1">The sequence shown here is derived from an EMBL/GenBank/DDBJ whole genome shotgun (WGS) entry which is preliminary data.</text>
</comment>
<feature type="non-terminal residue" evidence="1">
    <location>
        <position position="203"/>
    </location>
</feature>
<protein>
    <submittedName>
        <fullName evidence="1">Uncharacterized protein</fullName>
    </submittedName>
</protein>
<dbReference type="Proteomes" id="UP000824120">
    <property type="component" value="Chromosome 11"/>
</dbReference>
<name>A0A9J5WR14_SOLCO</name>
<accession>A0A9J5WR14</accession>
<gene>
    <name evidence="1" type="ORF">H5410_057508</name>
</gene>
<evidence type="ECO:0000313" key="2">
    <source>
        <dbReference type="Proteomes" id="UP000824120"/>
    </source>
</evidence>
<sequence length="203" mass="22019">MDIGGVALPVNAEKCRGRSTMVSLYIAWRRCVRNGPAHDQHPKATLNFKAKFFLGTCVIELDIGLIRDEANVGTESLVSVILGATPPCAHKRRARGVTSKIPASHRLRLGSLSQAASMASSSSRSTPQIGATVVPLARVQKLKAKMATAAITSSRGRDVPKSEAEWSRGDVRDDGLKVRVKHKPFRSEPRVLFISPTIDLSRL</sequence>
<evidence type="ECO:0000313" key="1">
    <source>
        <dbReference type="EMBL" id="KAG5577374.1"/>
    </source>
</evidence>
<proteinExistence type="predicted"/>
<reference evidence="1 2" key="1">
    <citation type="submission" date="2020-09" db="EMBL/GenBank/DDBJ databases">
        <title>De no assembly of potato wild relative species, Solanum commersonii.</title>
        <authorList>
            <person name="Cho K."/>
        </authorList>
    </citation>
    <scope>NUCLEOTIDE SEQUENCE [LARGE SCALE GENOMIC DNA]</scope>
    <source>
        <strain evidence="1">LZ3.2</strain>
        <tissue evidence="1">Leaf</tissue>
    </source>
</reference>
<dbReference type="EMBL" id="JACXVP010000011">
    <property type="protein sequence ID" value="KAG5577374.1"/>
    <property type="molecule type" value="Genomic_DNA"/>
</dbReference>
<keyword evidence="2" id="KW-1185">Reference proteome</keyword>
<dbReference type="AlphaFoldDB" id="A0A9J5WR14"/>
<organism evidence="1 2">
    <name type="scientific">Solanum commersonii</name>
    <name type="common">Commerson's wild potato</name>
    <name type="synonym">Commerson's nightshade</name>
    <dbReference type="NCBI Taxonomy" id="4109"/>
    <lineage>
        <taxon>Eukaryota</taxon>
        <taxon>Viridiplantae</taxon>
        <taxon>Streptophyta</taxon>
        <taxon>Embryophyta</taxon>
        <taxon>Tracheophyta</taxon>
        <taxon>Spermatophyta</taxon>
        <taxon>Magnoliopsida</taxon>
        <taxon>eudicotyledons</taxon>
        <taxon>Gunneridae</taxon>
        <taxon>Pentapetalae</taxon>
        <taxon>asterids</taxon>
        <taxon>lamiids</taxon>
        <taxon>Solanales</taxon>
        <taxon>Solanaceae</taxon>
        <taxon>Solanoideae</taxon>
        <taxon>Solaneae</taxon>
        <taxon>Solanum</taxon>
    </lineage>
</organism>